<feature type="region of interest" description="Disordered" evidence="1">
    <location>
        <begin position="1"/>
        <end position="60"/>
    </location>
</feature>
<dbReference type="EMBL" id="JBHMFI010000023">
    <property type="protein sequence ID" value="MFB9075606.1"/>
    <property type="molecule type" value="Genomic_DNA"/>
</dbReference>
<sequence>MSNSELNLIQASAVGDTRGSPARSPRCQCTSPACARASKASSTASGAIPSVSAIPAAEAE</sequence>
<keyword evidence="3" id="KW-1185">Reference proteome</keyword>
<feature type="compositionally biased region" description="Polar residues" evidence="1">
    <location>
        <begin position="1"/>
        <end position="10"/>
    </location>
</feature>
<organism evidence="2 3">
    <name type="scientific">Citricoccus parietis</name>
    <dbReference type="NCBI Taxonomy" id="592307"/>
    <lineage>
        <taxon>Bacteria</taxon>
        <taxon>Bacillati</taxon>
        <taxon>Actinomycetota</taxon>
        <taxon>Actinomycetes</taxon>
        <taxon>Micrococcales</taxon>
        <taxon>Micrococcaceae</taxon>
        <taxon>Citricoccus</taxon>
    </lineage>
</organism>
<gene>
    <name evidence="2" type="ORF">ACFFX0_32360</name>
</gene>
<proteinExistence type="predicted"/>
<name>A0ABV5G9P8_9MICC</name>
<protein>
    <submittedName>
        <fullName evidence="2">Uncharacterized protein</fullName>
    </submittedName>
</protein>
<evidence type="ECO:0000313" key="3">
    <source>
        <dbReference type="Proteomes" id="UP001589575"/>
    </source>
</evidence>
<evidence type="ECO:0000256" key="1">
    <source>
        <dbReference type="SAM" id="MobiDB-lite"/>
    </source>
</evidence>
<evidence type="ECO:0000313" key="2">
    <source>
        <dbReference type="EMBL" id="MFB9075606.1"/>
    </source>
</evidence>
<comment type="caution">
    <text evidence="2">The sequence shown here is derived from an EMBL/GenBank/DDBJ whole genome shotgun (WGS) entry which is preliminary data.</text>
</comment>
<accession>A0ABV5G9P8</accession>
<reference evidence="2 3" key="1">
    <citation type="submission" date="2024-09" db="EMBL/GenBank/DDBJ databases">
        <authorList>
            <person name="Sun Q."/>
            <person name="Mori K."/>
        </authorList>
    </citation>
    <scope>NUCLEOTIDE SEQUENCE [LARGE SCALE GENOMIC DNA]</scope>
    <source>
        <strain evidence="2 3">CCM 7609</strain>
    </source>
</reference>
<dbReference type="Proteomes" id="UP001589575">
    <property type="component" value="Unassembled WGS sequence"/>
</dbReference>